<protein>
    <recommendedName>
        <fullName evidence="8">GPI-anchor transamidase</fullName>
    </recommendedName>
</protein>
<dbReference type="InterPro" id="IPR028361">
    <property type="entry name" value="GPI_transamidase"/>
</dbReference>
<dbReference type="PANTHER" id="PTHR48067">
    <property type="entry name" value="GPI-ANCHOR TRANSAMIDASE"/>
    <property type="match status" value="1"/>
</dbReference>
<dbReference type="PRINTS" id="PR00776">
    <property type="entry name" value="HEMOGLOBNASE"/>
</dbReference>
<dbReference type="InterPro" id="IPR001096">
    <property type="entry name" value="Peptidase_C13"/>
</dbReference>
<evidence type="ECO:0000256" key="4">
    <source>
        <dbReference type="ARBA" id="ARBA00022729"/>
    </source>
</evidence>
<sequence length="307" mass="34310">MILRHLCSALALLLPLTLALSHAELQPQISQLFNTTSDGHTNNWAVLVCSSRYWFNYRHMANTLAMYRTLKRLGLPDSNIILMLADDVACNARNAFPATVYANSGRQMDLYGDGIEVDYRGYEVTVESFLRLLTGHGGNEFLKFQDNEEVSAYDVADAIEQMYEKRRFTHNILQYLETLGKSSKASLQEFIASHPGISTSLSSVPPDDILVTDFFGAVASVEVLPRDAELPLSARQADSWEVASGRSRGIEGNTLSEPPVQVKHAGGWKRPLEEKEEYWKWVPSHLILGAAFIALYISLGDKIEQIE</sequence>
<reference evidence="6" key="2">
    <citation type="submission" date="2024-01" db="EMBL/GenBank/DDBJ databases">
        <title>Comparative genomics of Cryptococcus and Kwoniella reveals pathogenesis evolution and contrasting modes of karyotype evolution via chromosome fusion or intercentromeric recombination.</title>
        <authorList>
            <person name="Coelho M.A."/>
            <person name="David-Palma M."/>
            <person name="Shea T."/>
            <person name="Bowers K."/>
            <person name="McGinley-Smith S."/>
            <person name="Mohammad A.W."/>
            <person name="Gnirke A."/>
            <person name="Yurkov A.M."/>
            <person name="Nowrousian M."/>
            <person name="Sun S."/>
            <person name="Cuomo C.A."/>
            <person name="Heitman J."/>
        </authorList>
    </citation>
    <scope>NUCLEOTIDE SEQUENCE</scope>
    <source>
        <strain evidence="6">CBS 12478</strain>
    </source>
</reference>
<comment type="similarity">
    <text evidence="2">Belongs to the peptidase C13 family.</text>
</comment>
<evidence type="ECO:0000256" key="1">
    <source>
        <dbReference type="ARBA" id="ARBA00004687"/>
    </source>
</evidence>
<dbReference type="GO" id="GO:0016255">
    <property type="term" value="P:attachment of GPI anchor to protein"/>
    <property type="evidence" value="ECO:0007669"/>
    <property type="project" value="InterPro"/>
</dbReference>
<dbReference type="GO" id="GO:0006508">
    <property type="term" value="P:proteolysis"/>
    <property type="evidence" value="ECO:0007669"/>
    <property type="project" value="InterPro"/>
</dbReference>
<evidence type="ECO:0008006" key="8">
    <source>
        <dbReference type="Google" id="ProtNLM"/>
    </source>
</evidence>
<dbReference type="EMBL" id="CP144060">
    <property type="protein sequence ID" value="WWD21080.1"/>
    <property type="molecule type" value="Genomic_DNA"/>
</dbReference>
<evidence type="ECO:0000313" key="7">
    <source>
        <dbReference type="Proteomes" id="UP000322225"/>
    </source>
</evidence>
<evidence type="ECO:0000256" key="3">
    <source>
        <dbReference type="ARBA" id="ARBA00022502"/>
    </source>
</evidence>
<evidence type="ECO:0000256" key="5">
    <source>
        <dbReference type="SAM" id="SignalP"/>
    </source>
</evidence>
<reference evidence="6" key="1">
    <citation type="submission" date="2017-08" db="EMBL/GenBank/DDBJ databases">
        <authorList>
            <person name="Cuomo C."/>
            <person name="Billmyre B."/>
            <person name="Heitman J."/>
        </authorList>
    </citation>
    <scope>NUCLEOTIDE SEQUENCE</scope>
    <source>
        <strain evidence="6">CBS 12478</strain>
    </source>
</reference>
<evidence type="ECO:0000256" key="2">
    <source>
        <dbReference type="ARBA" id="ARBA00009941"/>
    </source>
</evidence>
<dbReference type="GO" id="GO:0042765">
    <property type="term" value="C:GPI-anchor transamidase complex"/>
    <property type="evidence" value="ECO:0007669"/>
    <property type="project" value="InterPro"/>
</dbReference>
<dbReference type="PANTHER" id="PTHR48067:SF1">
    <property type="entry name" value="GPI-ANCHOR TRANSAMIDASE"/>
    <property type="match status" value="1"/>
</dbReference>
<organism evidence="6 7">
    <name type="scientific">Kwoniella shandongensis</name>
    <dbReference type="NCBI Taxonomy" id="1734106"/>
    <lineage>
        <taxon>Eukaryota</taxon>
        <taxon>Fungi</taxon>
        <taxon>Dikarya</taxon>
        <taxon>Basidiomycota</taxon>
        <taxon>Agaricomycotina</taxon>
        <taxon>Tremellomycetes</taxon>
        <taxon>Tremellales</taxon>
        <taxon>Cryptococcaceae</taxon>
        <taxon>Kwoniella</taxon>
    </lineage>
</organism>
<gene>
    <name evidence="6" type="ORF">CI109_105561</name>
</gene>
<accession>A0AAJ8MXH4</accession>
<dbReference type="KEGG" id="ksn:43587578"/>
<dbReference type="RefSeq" id="XP_065823767.1">
    <property type="nucleotide sequence ID" value="XM_065967695.1"/>
</dbReference>
<evidence type="ECO:0000313" key="6">
    <source>
        <dbReference type="EMBL" id="WWD21080.1"/>
    </source>
</evidence>
<dbReference type="Gene3D" id="3.40.50.1460">
    <property type="match status" value="2"/>
</dbReference>
<name>A0AAJ8MXH4_9TREE</name>
<proteinExistence type="inferred from homology"/>
<dbReference type="Pfam" id="PF01650">
    <property type="entry name" value="Peptidase_C13"/>
    <property type="match status" value="1"/>
</dbReference>
<keyword evidence="3" id="KW-0337">GPI-anchor biosynthesis</keyword>
<feature type="chain" id="PRO_5042476982" description="GPI-anchor transamidase" evidence="5">
    <location>
        <begin position="20"/>
        <end position="307"/>
    </location>
</feature>
<dbReference type="GO" id="GO:0006506">
    <property type="term" value="P:GPI anchor biosynthetic process"/>
    <property type="evidence" value="ECO:0007669"/>
    <property type="project" value="UniProtKB-KW"/>
</dbReference>
<keyword evidence="4 5" id="KW-0732">Signal</keyword>
<dbReference type="AlphaFoldDB" id="A0AAJ8MXH4"/>
<dbReference type="GO" id="GO:0003923">
    <property type="term" value="F:GPI-anchor transamidase activity"/>
    <property type="evidence" value="ECO:0007669"/>
    <property type="project" value="InterPro"/>
</dbReference>
<comment type="pathway">
    <text evidence="1">Glycolipid biosynthesis; glycosylphosphatidylinositol-anchor biosynthesis.</text>
</comment>
<dbReference type="GeneID" id="43587578"/>
<dbReference type="Proteomes" id="UP000322225">
    <property type="component" value="Chromosome 10"/>
</dbReference>
<feature type="signal peptide" evidence="5">
    <location>
        <begin position="1"/>
        <end position="19"/>
    </location>
</feature>
<keyword evidence="7" id="KW-1185">Reference proteome</keyword>